<organism evidence="9 10">
    <name type="scientific">Pleurostoma richardsiae</name>
    <dbReference type="NCBI Taxonomy" id="41990"/>
    <lineage>
        <taxon>Eukaryota</taxon>
        <taxon>Fungi</taxon>
        <taxon>Dikarya</taxon>
        <taxon>Ascomycota</taxon>
        <taxon>Pezizomycotina</taxon>
        <taxon>Sordariomycetes</taxon>
        <taxon>Sordariomycetidae</taxon>
        <taxon>Calosphaeriales</taxon>
        <taxon>Pleurostomataceae</taxon>
        <taxon>Pleurostoma</taxon>
    </lineage>
</organism>
<comment type="caution">
    <text evidence="9">The sequence shown here is derived from an EMBL/GenBank/DDBJ whole genome shotgun (WGS) entry which is preliminary data.</text>
</comment>
<evidence type="ECO:0000259" key="8">
    <source>
        <dbReference type="Pfam" id="PF01569"/>
    </source>
</evidence>
<dbReference type="PANTHER" id="PTHR10165:SF154">
    <property type="entry name" value="PAP2 DOMAIN PROTEIN (AFU_ORTHOLOGUE AFUA_1G09730)"/>
    <property type="match status" value="1"/>
</dbReference>
<keyword evidence="5 7" id="KW-0472">Membrane</keyword>
<feature type="transmembrane region" description="Helical" evidence="7">
    <location>
        <begin position="339"/>
        <end position="357"/>
    </location>
</feature>
<dbReference type="Pfam" id="PF01569">
    <property type="entry name" value="PAP2"/>
    <property type="match status" value="2"/>
</dbReference>
<feature type="transmembrane region" description="Helical" evidence="7">
    <location>
        <begin position="21"/>
        <end position="44"/>
    </location>
</feature>
<comment type="similarity">
    <text evidence="2">Belongs to the PA-phosphatase related phosphoesterase family.</text>
</comment>
<feature type="domain" description="Phosphatidic acid phosphatase type 2/haloperoxidase" evidence="8">
    <location>
        <begin position="122"/>
        <end position="230"/>
    </location>
</feature>
<dbReference type="Gene3D" id="1.20.144.10">
    <property type="entry name" value="Phosphatidic acid phosphatase type 2/haloperoxidase"/>
    <property type="match status" value="2"/>
</dbReference>
<dbReference type="InterPro" id="IPR043216">
    <property type="entry name" value="PAP-like"/>
</dbReference>
<comment type="subcellular location">
    <subcellularLocation>
        <location evidence="1">Membrane</location>
        <topology evidence="1">Multi-pass membrane protein</topology>
    </subcellularLocation>
</comment>
<evidence type="ECO:0000256" key="4">
    <source>
        <dbReference type="ARBA" id="ARBA00022989"/>
    </source>
</evidence>
<proteinExistence type="inferred from homology"/>
<dbReference type="SUPFAM" id="SSF48317">
    <property type="entry name" value="Acid phosphatase/Vanadium-dependent haloperoxidase"/>
    <property type="match status" value="1"/>
</dbReference>
<dbReference type="GO" id="GO:0006644">
    <property type="term" value="P:phospholipid metabolic process"/>
    <property type="evidence" value="ECO:0007669"/>
    <property type="project" value="InterPro"/>
</dbReference>
<evidence type="ECO:0000256" key="6">
    <source>
        <dbReference type="SAM" id="MobiDB-lite"/>
    </source>
</evidence>
<name>A0AA38VQJ2_9PEZI</name>
<dbReference type="AlphaFoldDB" id="A0AA38VQJ2"/>
<keyword evidence="3 7" id="KW-0812">Transmembrane</keyword>
<feature type="compositionally biased region" description="Gly residues" evidence="6">
    <location>
        <begin position="400"/>
        <end position="409"/>
    </location>
</feature>
<evidence type="ECO:0000313" key="9">
    <source>
        <dbReference type="EMBL" id="KAJ9157371.1"/>
    </source>
</evidence>
<dbReference type="GO" id="GO:0008195">
    <property type="term" value="F:phosphatidate phosphatase activity"/>
    <property type="evidence" value="ECO:0007669"/>
    <property type="project" value="TreeGrafter"/>
</dbReference>
<dbReference type="Proteomes" id="UP001174694">
    <property type="component" value="Unassembled WGS sequence"/>
</dbReference>
<reference evidence="9" key="1">
    <citation type="submission" date="2022-07" db="EMBL/GenBank/DDBJ databases">
        <title>Fungi with potential for degradation of polypropylene.</title>
        <authorList>
            <person name="Gostincar C."/>
        </authorList>
    </citation>
    <scope>NUCLEOTIDE SEQUENCE</scope>
    <source>
        <strain evidence="9">EXF-13308</strain>
    </source>
</reference>
<gene>
    <name evidence="9" type="ORF">NKR23_g88</name>
</gene>
<feature type="region of interest" description="Disordered" evidence="6">
    <location>
        <begin position="398"/>
        <end position="451"/>
    </location>
</feature>
<dbReference type="PANTHER" id="PTHR10165">
    <property type="entry name" value="LIPID PHOSPHATE PHOSPHATASE"/>
    <property type="match status" value="1"/>
</dbReference>
<evidence type="ECO:0000256" key="1">
    <source>
        <dbReference type="ARBA" id="ARBA00004141"/>
    </source>
</evidence>
<evidence type="ECO:0000313" key="10">
    <source>
        <dbReference type="Proteomes" id="UP001174694"/>
    </source>
</evidence>
<feature type="transmembrane region" description="Helical" evidence="7">
    <location>
        <begin position="74"/>
        <end position="96"/>
    </location>
</feature>
<evidence type="ECO:0000256" key="5">
    <source>
        <dbReference type="ARBA" id="ARBA00023136"/>
    </source>
</evidence>
<dbReference type="InterPro" id="IPR000326">
    <property type="entry name" value="PAP2/HPO"/>
</dbReference>
<sequence>MPVYHEPSARGSPRRSGKVNLVLISSYVFDWVVIIVAAAVGFVLGDIDPNKRPFSLEDPDISFPFTTDETVPTWLLFVCVLAIPAVLVLVIALVFVPGPTVPRGTPASLVWKRRLWEWHAGWLGLGLSLASAWFITSGMKNLFGKPRPDMLARCHPDLAAVARYVVGGVANVSSNGQLVSAAICRNPDASTLQDGFRSFPSGHSSSAAAGLLYLSLFIASKFAITFPFLAPAGYADQSAFSAFPSRVPTAYRDDYDRDDGGYELADRAVHDEEGLSASHSDNPSAAKRLASHRASVSAARRQAAAPPLYLLAAALCPFFAAIFIASSRWFDFRHHGFDILFGFGIGCVCAVFAFRFYHLPVSQGAGWAWGPRSADKAWWAGVGSFSYATDRERYGRLSSSGGGGGGGNGEVADEEDAIEGRGGGARRVLSPDGGNGSAKRERTGQSTGASV</sequence>
<dbReference type="EMBL" id="JANBVO010000001">
    <property type="protein sequence ID" value="KAJ9157371.1"/>
    <property type="molecule type" value="Genomic_DNA"/>
</dbReference>
<keyword evidence="4 7" id="KW-1133">Transmembrane helix</keyword>
<dbReference type="GO" id="GO:0016020">
    <property type="term" value="C:membrane"/>
    <property type="evidence" value="ECO:0007669"/>
    <property type="project" value="UniProtKB-SubCell"/>
</dbReference>
<feature type="transmembrane region" description="Helical" evidence="7">
    <location>
        <begin position="207"/>
        <end position="230"/>
    </location>
</feature>
<dbReference type="CDD" id="cd03390">
    <property type="entry name" value="PAP2_containing_1_like"/>
    <property type="match status" value="1"/>
</dbReference>
<evidence type="ECO:0000256" key="3">
    <source>
        <dbReference type="ARBA" id="ARBA00022692"/>
    </source>
</evidence>
<evidence type="ECO:0000256" key="2">
    <source>
        <dbReference type="ARBA" id="ARBA00008816"/>
    </source>
</evidence>
<evidence type="ECO:0000256" key="7">
    <source>
        <dbReference type="SAM" id="Phobius"/>
    </source>
</evidence>
<dbReference type="GO" id="GO:0046839">
    <property type="term" value="P:phospholipid dephosphorylation"/>
    <property type="evidence" value="ECO:0007669"/>
    <property type="project" value="TreeGrafter"/>
</dbReference>
<feature type="transmembrane region" description="Helical" evidence="7">
    <location>
        <begin position="116"/>
        <end position="135"/>
    </location>
</feature>
<feature type="domain" description="Phosphatidic acid phosphatase type 2/haloperoxidase" evidence="8">
    <location>
        <begin position="305"/>
        <end position="358"/>
    </location>
</feature>
<dbReference type="FunFam" id="1.20.144.10:FF:000042">
    <property type="entry name" value="PAP2 domain protein"/>
    <property type="match status" value="1"/>
</dbReference>
<dbReference type="InterPro" id="IPR036938">
    <property type="entry name" value="PAP2/HPO_sf"/>
</dbReference>
<accession>A0AA38VQJ2</accession>
<protein>
    <submittedName>
        <fullName evidence="9">Pap2 domain containing protein</fullName>
    </submittedName>
</protein>
<feature type="transmembrane region" description="Helical" evidence="7">
    <location>
        <begin position="308"/>
        <end position="327"/>
    </location>
</feature>
<keyword evidence="10" id="KW-1185">Reference proteome</keyword>